<feature type="domain" description="Rieske" evidence="7">
    <location>
        <begin position="50"/>
        <end position="157"/>
    </location>
</feature>
<dbReference type="PRINTS" id="PR00090">
    <property type="entry name" value="RNGDIOXGNASE"/>
</dbReference>
<dbReference type="GO" id="GO:0016491">
    <property type="term" value="F:oxidoreductase activity"/>
    <property type="evidence" value="ECO:0007669"/>
    <property type="project" value="UniProtKB-KW"/>
</dbReference>
<protein>
    <submittedName>
        <fullName evidence="8">Rieske 2Fe-2S domain-containing protein</fullName>
    </submittedName>
</protein>
<dbReference type="InterPro" id="IPR036922">
    <property type="entry name" value="Rieske_2Fe-2S_sf"/>
</dbReference>
<evidence type="ECO:0000256" key="6">
    <source>
        <dbReference type="ARBA" id="ARBA00023014"/>
    </source>
</evidence>
<dbReference type="PROSITE" id="PS51296">
    <property type="entry name" value="RIESKE"/>
    <property type="match status" value="1"/>
</dbReference>
<comment type="caution">
    <text evidence="8">The sequence shown here is derived from an EMBL/GenBank/DDBJ whole genome shotgun (WGS) entry which is preliminary data.</text>
</comment>
<keyword evidence="9" id="KW-1185">Reference proteome</keyword>
<dbReference type="Gene3D" id="3.90.380.10">
    <property type="entry name" value="Naphthalene 1,2-dioxygenase Alpha Subunit, Chain A, domain 1"/>
    <property type="match status" value="2"/>
</dbReference>
<dbReference type="SUPFAM" id="SSF50022">
    <property type="entry name" value="ISP domain"/>
    <property type="match status" value="1"/>
</dbReference>
<dbReference type="Proteomes" id="UP000468901">
    <property type="component" value="Unassembled WGS sequence"/>
</dbReference>
<dbReference type="GO" id="GO:0005506">
    <property type="term" value="F:iron ion binding"/>
    <property type="evidence" value="ECO:0007669"/>
    <property type="project" value="InterPro"/>
</dbReference>
<dbReference type="Gene3D" id="2.102.10.10">
    <property type="entry name" value="Rieske [2Fe-2S] iron-sulphur domain"/>
    <property type="match status" value="1"/>
</dbReference>
<proteinExistence type="predicted"/>
<keyword evidence="6" id="KW-0411">Iron-sulfur</keyword>
<dbReference type="Pfam" id="PF00848">
    <property type="entry name" value="Ring_hydroxyl_A"/>
    <property type="match status" value="1"/>
</dbReference>
<dbReference type="PANTHER" id="PTHR43756:SF5">
    <property type="entry name" value="CHOLINE MONOOXYGENASE, CHLOROPLASTIC"/>
    <property type="match status" value="1"/>
</dbReference>
<dbReference type="InterPro" id="IPR017941">
    <property type="entry name" value="Rieske_2Fe-2S"/>
</dbReference>
<dbReference type="SUPFAM" id="SSF55961">
    <property type="entry name" value="Bet v1-like"/>
    <property type="match status" value="1"/>
</dbReference>
<dbReference type="InterPro" id="IPR001663">
    <property type="entry name" value="Rng_hydr_dOase-A"/>
</dbReference>
<dbReference type="GO" id="GO:0051537">
    <property type="term" value="F:2 iron, 2 sulfur cluster binding"/>
    <property type="evidence" value="ECO:0007669"/>
    <property type="project" value="UniProtKB-KW"/>
</dbReference>
<gene>
    <name evidence="8" type="ORF">F2P47_06485</name>
</gene>
<keyword evidence="4" id="KW-0560">Oxidoreductase</keyword>
<evidence type="ECO:0000256" key="5">
    <source>
        <dbReference type="ARBA" id="ARBA00023004"/>
    </source>
</evidence>
<dbReference type="InterPro" id="IPR015879">
    <property type="entry name" value="Ring_hydroxy_dOase_asu_C_dom"/>
</dbReference>
<keyword evidence="5" id="KW-0408">Iron</keyword>
<keyword evidence="2" id="KW-0001">2Fe-2S</keyword>
<dbReference type="EMBL" id="WESC01000005">
    <property type="protein sequence ID" value="KAB7740693.1"/>
    <property type="molecule type" value="Genomic_DNA"/>
</dbReference>
<evidence type="ECO:0000313" key="9">
    <source>
        <dbReference type="Proteomes" id="UP000468901"/>
    </source>
</evidence>
<evidence type="ECO:0000256" key="3">
    <source>
        <dbReference type="ARBA" id="ARBA00022723"/>
    </source>
</evidence>
<reference evidence="8 9" key="1">
    <citation type="submission" date="2019-09" db="EMBL/GenBank/DDBJ databases">
        <title>Parvibaculum sedimenti sp. nov., isolated from sediment.</title>
        <authorList>
            <person name="Wang Y."/>
        </authorList>
    </citation>
    <scope>NUCLEOTIDE SEQUENCE [LARGE SCALE GENOMIC DNA]</scope>
    <source>
        <strain evidence="8 9">HXT-9</strain>
    </source>
</reference>
<dbReference type="RefSeq" id="WP_152215454.1">
    <property type="nucleotide sequence ID" value="NZ_WESC01000005.1"/>
</dbReference>
<evidence type="ECO:0000256" key="2">
    <source>
        <dbReference type="ARBA" id="ARBA00022714"/>
    </source>
</evidence>
<dbReference type="AlphaFoldDB" id="A0A6N6VKZ5"/>
<name>A0A6N6VKZ5_9HYPH</name>
<accession>A0A6N6VKZ5</accession>
<comment type="cofactor">
    <cofactor evidence="1">
        <name>Fe cation</name>
        <dbReference type="ChEBI" id="CHEBI:24875"/>
    </cofactor>
</comment>
<organism evidence="8 9">
    <name type="scientific">Parvibaculum sedimenti</name>
    <dbReference type="NCBI Taxonomy" id="2608632"/>
    <lineage>
        <taxon>Bacteria</taxon>
        <taxon>Pseudomonadati</taxon>
        <taxon>Pseudomonadota</taxon>
        <taxon>Alphaproteobacteria</taxon>
        <taxon>Hyphomicrobiales</taxon>
        <taxon>Parvibaculaceae</taxon>
        <taxon>Parvibaculum</taxon>
    </lineage>
</organism>
<dbReference type="CDD" id="cd03469">
    <property type="entry name" value="Rieske_RO_Alpha_N"/>
    <property type="match status" value="1"/>
</dbReference>
<sequence length="378" mass="42137">MPSKNIEEALLAGQASVLKPLAEASTLPPEFYTSSGIFEAEMERVMRRNWYSVGHVAEIPNPGDYFRFDLAGEPLVIVRGRDGAVRALSAVCRHRWMMVAEGAGNAGTFSCPYHKWTYALDGSLMAAPLMDKAADFDRKNCSLPNFGCEVWQGIIFVNLDGKAAPLAPQLQPLAEELAPWKMDEMEIVGRVEFDQAFNWKTLVDNFMEAYHHFAIHPETFERDYPGADTSVDTAAGAYAVLRIPHRGDELSATLFPPLDGIPDKARRGFSVFNVFPAHIFAVLADSLIYYRMELKSVEEFKLTAYLLVHPKSLDVPDAEVLKDIFRQATFAIHMEDIAACEGTQKGLRSRTAGPARLSHLEAAIHQHQIWLLDQLARG</sequence>
<evidence type="ECO:0000256" key="4">
    <source>
        <dbReference type="ARBA" id="ARBA00023002"/>
    </source>
</evidence>
<dbReference type="Pfam" id="PF00355">
    <property type="entry name" value="Rieske"/>
    <property type="match status" value="1"/>
</dbReference>
<evidence type="ECO:0000259" key="7">
    <source>
        <dbReference type="PROSITE" id="PS51296"/>
    </source>
</evidence>
<dbReference type="PANTHER" id="PTHR43756">
    <property type="entry name" value="CHOLINE MONOOXYGENASE, CHLOROPLASTIC"/>
    <property type="match status" value="1"/>
</dbReference>
<evidence type="ECO:0000256" key="1">
    <source>
        <dbReference type="ARBA" id="ARBA00001962"/>
    </source>
</evidence>
<keyword evidence="3" id="KW-0479">Metal-binding</keyword>
<evidence type="ECO:0000313" key="8">
    <source>
        <dbReference type="EMBL" id="KAB7740693.1"/>
    </source>
</evidence>